<dbReference type="InterPro" id="IPR003595">
    <property type="entry name" value="Tyr_Pase_cat"/>
</dbReference>
<evidence type="ECO:0000313" key="7">
    <source>
        <dbReference type="EMBL" id="EDQ90190.1"/>
    </source>
</evidence>
<gene>
    <name evidence="7" type="ORF">MONBRDRAFT_2433</name>
</gene>
<dbReference type="InterPro" id="IPR029021">
    <property type="entry name" value="Prot-tyrosine_phosphatase-like"/>
</dbReference>
<comment type="similarity">
    <text evidence="1">Belongs to the protein-tyrosine phosphatase family.</text>
</comment>
<dbReference type="Pfam" id="PF00102">
    <property type="entry name" value="Y_phosphatase"/>
    <property type="match status" value="1"/>
</dbReference>
<dbReference type="InParanoid" id="A9UXB5"/>
<dbReference type="PROSITE" id="PS50055">
    <property type="entry name" value="TYR_PHOSPHATASE_PTP"/>
    <property type="match status" value="1"/>
</dbReference>
<dbReference type="CDD" id="cd00047">
    <property type="entry name" value="PTPc"/>
    <property type="match status" value="1"/>
</dbReference>
<dbReference type="PROSITE" id="PS00383">
    <property type="entry name" value="TYR_PHOSPHATASE_1"/>
    <property type="match status" value="1"/>
</dbReference>
<dbReference type="PANTHER" id="PTHR19134">
    <property type="entry name" value="RECEPTOR-TYPE TYROSINE-PROTEIN PHOSPHATASE"/>
    <property type="match status" value="1"/>
</dbReference>
<evidence type="ECO:0000256" key="4">
    <source>
        <dbReference type="ARBA" id="ARBA00022912"/>
    </source>
</evidence>
<name>A9UXB5_MONBE</name>
<evidence type="ECO:0000259" key="6">
    <source>
        <dbReference type="PROSITE" id="PS50056"/>
    </source>
</evidence>
<evidence type="ECO:0000256" key="2">
    <source>
        <dbReference type="ARBA" id="ARBA00013064"/>
    </source>
</evidence>
<dbReference type="GeneID" id="5890068"/>
<evidence type="ECO:0000256" key="3">
    <source>
        <dbReference type="ARBA" id="ARBA00022801"/>
    </source>
</evidence>
<dbReference type="InterPro" id="IPR016130">
    <property type="entry name" value="Tyr_Pase_AS"/>
</dbReference>
<dbReference type="PROSITE" id="PS50056">
    <property type="entry name" value="TYR_PHOSPHATASE_2"/>
    <property type="match status" value="1"/>
</dbReference>
<dbReference type="InterPro" id="IPR050348">
    <property type="entry name" value="Protein-Tyr_Phosphatase"/>
</dbReference>
<dbReference type="GO" id="GO:0004725">
    <property type="term" value="F:protein tyrosine phosphatase activity"/>
    <property type="evidence" value="ECO:0000318"/>
    <property type="project" value="GO_Central"/>
</dbReference>
<dbReference type="EMBL" id="CH991548">
    <property type="protein sequence ID" value="EDQ90190.1"/>
    <property type="molecule type" value="Genomic_DNA"/>
</dbReference>
<evidence type="ECO:0000313" key="8">
    <source>
        <dbReference type="Proteomes" id="UP000001357"/>
    </source>
</evidence>
<dbReference type="Gene3D" id="3.90.190.10">
    <property type="entry name" value="Protein tyrosine phosphatase superfamily"/>
    <property type="match status" value="1"/>
</dbReference>
<dbReference type="PANTHER" id="PTHR19134:SF562">
    <property type="entry name" value="PROTEIN-TYROSINE-PHOSPHATASE"/>
    <property type="match status" value="1"/>
</dbReference>
<reference evidence="7 8" key="1">
    <citation type="journal article" date="2008" name="Nature">
        <title>The genome of the choanoflagellate Monosiga brevicollis and the origin of metazoans.</title>
        <authorList>
            <consortium name="JGI Sequencing"/>
            <person name="King N."/>
            <person name="Westbrook M.J."/>
            <person name="Young S.L."/>
            <person name="Kuo A."/>
            <person name="Abedin M."/>
            <person name="Chapman J."/>
            <person name="Fairclough S."/>
            <person name="Hellsten U."/>
            <person name="Isogai Y."/>
            <person name="Letunic I."/>
            <person name="Marr M."/>
            <person name="Pincus D."/>
            <person name="Putnam N."/>
            <person name="Rokas A."/>
            <person name="Wright K.J."/>
            <person name="Zuzow R."/>
            <person name="Dirks W."/>
            <person name="Good M."/>
            <person name="Goodstein D."/>
            <person name="Lemons D."/>
            <person name="Li W."/>
            <person name="Lyons J.B."/>
            <person name="Morris A."/>
            <person name="Nichols S."/>
            <person name="Richter D.J."/>
            <person name="Salamov A."/>
            <person name="Bork P."/>
            <person name="Lim W.A."/>
            <person name="Manning G."/>
            <person name="Miller W.T."/>
            <person name="McGinnis W."/>
            <person name="Shapiro H."/>
            <person name="Tjian R."/>
            <person name="Grigoriev I.V."/>
            <person name="Rokhsar D."/>
        </authorList>
    </citation>
    <scope>NUCLEOTIDE SEQUENCE [LARGE SCALE GENOMIC DNA]</scope>
    <source>
        <strain evidence="8">MX1 / ATCC 50154</strain>
    </source>
</reference>
<dbReference type="EC" id="3.1.3.48" evidence="2"/>
<feature type="domain" description="Tyrosine specific protein phosphatases" evidence="6">
    <location>
        <begin position="128"/>
        <end position="205"/>
    </location>
</feature>
<keyword evidence="3" id="KW-0378">Hydrolase</keyword>
<sequence length="207" mass="23436">SPASYINGNWMDGFSQSREYIVTQGPLPNTIDAFWRMVWEFKVCQIVMITNLKEKGRVKCEKYWPFEGEQLKIGDLILLCEEVKLHAAFQVAQLRVVHRHTGVAHTVHHLWFQDWPDHGVPDTTEAVIDLLLTSRELRTRALASREQVAPIAVHCSAGIGRSGVFVGCDILLQQAESFGQVDALGALCHMRRARGGCVQTPHQWLYM</sequence>
<dbReference type="eggNOG" id="KOG0791">
    <property type="taxonomic scope" value="Eukaryota"/>
</dbReference>
<keyword evidence="4" id="KW-0904">Protein phosphatase</keyword>
<evidence type="ECO:0000259" key="5">
    <source>
        <dbReference type="PROSITE" id="PS50055"/>
    </source>
</evidence>
<dbReference type="InterPro" id="IPR000387">
    <property type="entry name" value="Tyr_Pase_dom"/>
</dbReference>
<dbReference type="KEGG" id="mbr:MONBRDRAFT_2433"/>
<proteinExistence type="inferred from homology"/>
<protein>
    <recommendedName>
        <fullName evidence="2">protein-tyrosine-phosphatase</fullName>
        <ecNumber evidence="2">3.1.3.48</ecNumber>
    </recommendedName>
</protein>
<evidence type="ECO:0000256" key="1">
    <source>
        <dbReference type="ARBA" id="ARBA00009580"/>
    </source>
</evidence>
<keyword evidence="8" id="KW-1185">Reference proteome</keyword>
<feature type="domain" description="Tyrosine-protein phosphatase" evidence="5">
    <location>
        <begin position="1"/>
        <end position="207"/>
    </location>
</feature>
<dbReference type="RefSeq" id="XP_001744957.1">
    <property type="nucleotide sequence ID" value="XM_001744905.1"/>
</dbReference>
<dbReference type="GO" id="GO:0007165">
    <property type="term" value="P:signal transduction"/>
    <property type="evidence" value="ECO:0000318"/>
    <property type="project" value="GO_Central"/>
</dbReference>
<organism evidence="7 8">
    <name type="scientific">Monosiga brevicollis</name>
    <name type="common">Choanoflagellate</name>
    <dbReference type="NCBI Taxonomy" id="81824"/>
    <lineage>
        <taxon>Eukaryota</taxon>
        <taxon>Choanoflagellata</taxon>
        <taxon>Craspedida</taxon>
        <taxon>Salpingoecidae</taxon>
        <taxon>Monosiga</taxon>
    </lineage>
</organism>
<feature type="non-terminal residue" evidence="7">
    <location>
        <position position="207"/>
    </location>
</feature>
<dbReference type="AlphaFoldDB" id="A9UXB5"/>
<dbReference type="SUPFAM" id="SSF52799">
    <property type="entry name" value="(Phosphotyrosine protein) phosphatases II"/>
    <property type="match status" value="1"/>
</dbReference>
<dbReference type="Proteomes" id="UP000001357">
    <property type="component" value="Unassembled WGS sequence"/>
</dbReference>
<dbReference type="InterPro" id="IPR000242">
    <property type="entry name" value="PTP_cat"/>
</dbReference>
<dbReference type="PRINTS" id="PR00700">
    <property type="entry name" value="PRTYPHPHTASE"/>
</dbReference>
<feature type="non-terminal residue" evidence="7">
    <location>
        <position position="1"/>
    </location>
</feature>
<dbReference type="SMART" id="SM00194">
    <property type="entry name" value="PTPc"/>
    <property type="match status" value="1"/>
</dbReference>
<accession>A9UXB5</accession>
<dbReference type="SMART" id="SM00404">
    <property type="entry name" value="PTPc_motif"/>
    <property type="match status" value="1"/>
</dbReference>